<dbReference type="InterPro" id="IPR029030">
    <property type="entry name" value="Caspase-like_dom_sf"/>
</dbReference>
<dbReference type="InterPro" id="IPR002138">
    <property type="entry name" value="Pept_C14_p10"/>
</dbReference>
<organism evidence="5 6">
    <name type="scientific">Pleurodeles waltl</name>
    <name type="common">Iberian ribbed newt</name>
    <dbReference type="NCBI Taxonomy" id="8319"/>
    <lineage>
        <taxon>Eukaryota</taxon>
        <taxon>Metazoa</taxon>
        <taxon>Chordata</taxon>
        <taxon>Craniata</taxon>
        <taxon>Vertebrata</taxon>
        <taxon>Euteleostomi</taxon>
        <taxon>Amphibia</taxon>
        <taxon>Batrachia</taxon>
        <taxon>Caudata</taxon>
        <taxon>Salamandroidea</taxon>
        <taxon>Salamandridae</taxon>
        <taxon>Pleurodelinae</taxon>
        <taxon>Pleurodeles</taxon>
    </lineage>
</organism>
<gene>
    <name evidence="5" type="ORF">NDU88_004735</name>
</gene>
<sequence length="263" mass="29565">MDPPRRGRALLVVVSEFHTRPGARRDPLPPRRGAKRDADLLFQVLSGLNYQVRLHYDLTAEETYALYEQESCEKQGEFFLSVISSHGEEGAIYDFYGSPVKLANIFKILSPERCPALAAVPKIIFVQACRGDLLDAGVELETDSIEPPEDSFSHYLSIPSDTTVMFASSAGYAAFLNPSGSVFLQTLCELLRGGERDLELLQLMTRLNHTVAHRFQARGLYRGSKAMPCLISTMTREVYPFSTLTKEECEERQRKWRVPAGEL</sequence>
<dbReference type="Proteomes" id="UP001066276">
    <property type="component" value="Chromosome 11"/>
</dbReference>
<dbReference type="PRINTS" id="PR00376">
    <property type="entry name" value="IL1BCENZYME"/>
</dbReference>
<dbReference type="InterPro" id="IPR011600">
    <property type="entry name" value="Pept_C14_caspase"/>
</dbReference>
<dbReference type="GO" id="GO:0006508">
    <property type="term" value="P:proteolysis"/>
    <property type="evidence" value="ECO:0007669"/>
    <property type="project" value="InterPro"/>
</dbReference>
<dbReference type="SUPFAM" id="SSF52129">
    <property type="entry name" value="Caspase-like"/>
    <property type="match status" value="1"/>
</dbReference>
<evidence type="ECO:0000256" key="1">
    <source>
        <dbReference type="ARBA" id="ARBA00010134"/>
    </source>
</evidence>
<comment type="caution">
    <text evidence="5">The sequence shown here is derived from an EMBL/GenBank/DDBJ whole genome shotgun (WGS) entry which is preliminary data.</text>
</comment>
<dbReference type="AlphaFoldDB" id="A0AAV7LRX1"/>
<accession>A0AAV7LRX1</accession>
<feature type="domain" description="Caspase family p20" evidence="4">
    <location>
        <begin position="5"/>
        <end position="133"/>
    </location>
</feature>
<dbReference type="PROSITE" id="PS50207">
    <property type="entry name" value="CASPASE_P10"/>
    <property type="match status" value="1"/>
</dbReference>
<dbReference type="Pfam" id="PF00656">
    <property type="entry name" value="Peptidase_C14"/>
    <property type="match status" value="1"/>
</dbReference>
<evidence type="ECO:0000259" key="4">
    <source>
        <dbReference type="PROSITE" id="PS50208"/>
    </source>
</evidence>
<reference evidence="5" key="1">
    <citation type="journal article" date="2022" name="bioRxiv">
        <title>Sequencing and chromosome-scale assembly of the giantPleurodeles waltlgenome.</title>
        <authorList>
            <person name="Brown T."/>
            <person name="Elewa A."/>
            <person name="Iarovenko S."/>
            <person name="Subramanian E."/>
            <person name="Araus A.J."/>
            <person name="Petzold A."/>
            <person name="Susuki M."/>
            <person name="Suzuki K.-i.T."/>
            <person name="Hayashi T."/>
            <person name="Toyoda A."/>
            <person name="Oliveira C."/>
            <person name="Osipova E."/>
            <person name="Leigh N.D."/>
            <person name="Simon A."/>
            <person name="Yun M.H."/>
        </authorList>
    </citation>
    <scope>NUCLEOTIDE SEQUENCE</scope>
    <source>
        <strain evidence="5">20211129_DDA</strain>
        <tissue evidence="5">Liver</tissue>
    </source>
</reference>
<keyword evidence="6" id="KW-1185">Reference proteome</keyword>
<dbReference type="PROSITE" id="PS50208">
    <property type="entry name" value="CASPASE_P20"/>
    <property type="match status" value="1"/>
</dbReference>
<dbReference type="InterPro" id="IPR052039">
    <property type="entry name" value="Caspase-related_regulators"/>
</dbReference>
<dbReference type="Gene3D" id="3.40.50.1460">
    <property type="match status" value="1"/>
</dbReference>
<dbReference type="InterPro" id="IPR015917">
    <property type="entry name" value="Pept_C14A"/>
</dbReference>
<dbReference type="GO" id="GO:0004197">
    <property type="term" value="F:cysteine-type endopeptidase activity"/>
    <property type="evidence" value="ECO:0007669"/>
    <property type="project" value="InterPro"/>
</dbReference>
<dbReference type="PANTHER" id="PTHR22576:SF41">
    <property type="entry name" value="CASPASE 14, APOPTOSIS-RELATED CYSTEINE PEPTIDASE"/>
    <property type="match status" value="1"/>
</dbReference>
<name>A0AAV7LRX1_PLEWA</name>
<dbReference type="SMART" id="SM00115">
    <property type="entry name" value="CASc"/>
    <property type="match status" value="1"/>
</dbReference>
<dbReference type="FunFam" id="3.40.50.1460:FF:000024">
    <property type="entry name" value="Caspase 21"/>
    <property type="match status" value="1"/>
</dbReference>
<protein>
    <recommendedName>
        <fullName evidence="7">Caspase-3</fullName>
    </recommendedName>
</protein>
<dbReference type="EMBL" id="JANPWB010000015">
    <property type="protein sequence ID" value="KAJ1091618.1"/>
    <property type="molecule type" value="Genomic_DNA"/>
</dbReference>
<evidence type="ECO:0008006" key="7">
    <source>
        <dbReference type="Google" id="ProtNLM"/>
    </source>
</evidence>
<evidence type="ECO:0000256" key="2">
    <source>
        <dbReference type="RuleBase" id="RU003971"/>
    </source>
</evidence>
<feature type="domain" description="Caspase family p10" evidence="3">
    <location>
        <begin position="152"/>
        <end position="242"/>
    </location>
</feature>
<dbReference type="InterPro" id="IPR001309">
    <property type="entry name" value="Pept_C14_p20"/>
</dbReference>
<evidence type="ECO:0000313" key="6">
    <source>
        <dbReference type="Proteomes" id="UP001066276"/>
    </source>
</evidence>
<evidence type="ECO:0000259" key="3">
    <source>
        <dbReference type="PROSITE" id="PS50207"/>
    </source>
</evidence>
<evidence type="ECO:0000313" key="5">
    <source>
        <dbReference type="EMBL" id="KAJ1091618.1"/>
    </source>
</evidence>
<dbReference type="PANTHER" id="PTHR22576">
    <property type="entry name" value="MUCOSA ASSOCIATED LYMPHOID TISSUE LYMPHOMA TRANSLOCATION PROTEIN 1/PARACASPASE"/>
    <property type="match status" value="1"/>
</dbReference>
<proteinExistence type="inferred from homology"/>
<comment type="similarity">
    <text evidence="1 2">Belongs to the peptidase C14A family.</text>
</comment>